<organism evidence="9 10">
    <name type="scientific">Peribacillus saganii</name>
    <dbReference type="NCBI Taxonomy" id="2303992"/>
    <lineage>
        <taxon>Bacteria</taxon>
        <taxon>Bacillati</taxon>
        <taxon>Bacillota</taxon>
        <taxon>Bacilli</taxon>
        <taxon>Bacillales</taxon>
        <taxon>Bacillaceae</taxon>
        <taxon>Peribacillus</taxon>
    </lineage>
</organism>
<comment type="caution">
    <text evidence="9">The sequence shown here is derived from an EMBL/GenBank/DDBJ whole genome shotgun (WGS) entry which is preliminary data.</text>
</comment>
<evidence type="ECO:0000256" key="6">
    <source>
        <dbReference type="ARBA" id="ARBA00023136"/>
    </source>
</evidence>
<evidence type="ECO:0000256" key="1">
    <source>
        <dbReference type="ARBA" id="ARBA00004651"/>
    </source>
</evidence>
<evidence type="ECO:0000256" key="4">
    <source>
        <dbReference type="ARBA" id="ARBA00022692"/>
    </source>
</evidence>
<evidence type="ECO:0000256" key="7">
    <source>
        <dbReference type="RuleBase" id="RU363032"/>
    </source>
</evidence>
<accession>A0A372LN45</accession>
<evidence type="ECO:0000256" key="5">
    <source>
        <dbReference type="ARBA" id="ARBA00022989"/>
    </source>
</evidence>
<evidence type="ECO:0000256" key="3">
    <source>
        <dbReference type="ARBA" id="ARBA00022475"/>
    </source>
</evidence>
<feature type="transmembrane region" description="Helical" evidence="7">
    <location>
        <begin position="132"/>
        <end position="157"/>
    </location>
</feature>
<proteinExistence type="inferred from homology"/>
<dbReference type="PANTHER" id="PTHR43163:SF6">
    <property type="entry name" value="DIPEPTIDE TRANSPORT SYSTEM PERMEASE PROTEIN DPPB-RELATED"/>
    <property type="match status" value="1"/>
</dbReference>
<dbReference type="PANTHER" id="PTHR43163">
    <property type="entry name" value="DIPEPTIDE TRANSPORT SYSTEM PERMEASE PROTEIN DPPB-RELATED"/>
    <property type="match status" value="1"/>
</dbReference>
<dbReference type="InterPro" id="IPR035906">
    <property type="entry name" value="MetI-like_sf"/>
</dbReference>
<dbReference type="AlphaFoldDB" id="A0A372LN45"/>
<keyword evidence="10" id="KW-1185">Reference proteome</keyword>
<dbReference type="InterPro" id="IPR045621">
    <property type="entry name" value="BPD_transp_1_N"/>
</dbReference>
<dbReference type="RefSeq" id="WP_117327503.1">
    <property type="nucleotide sequence ID" value="NZ_QVTE01000043.1"/>
</dbReference>
<dbReference type="GO" id="GO:0005886">
    <property type="term" value="C:plasma membrane"/>
    <property type="evidence" value="ECO:0007669"/>
    <property type="project" value="UniProtKB-SubCell"/>
</dbReference>
<comment type="similarity">
    <text evidence="7">Belongs to the binding-protein-dependent transport system permease family.</text>
</comment>
<evidence type="ECO:0000313" key="10">
    <source>
        <dbReference type="Proteomes" id="UP000264541"/>
    </source>
</evidence>
<feature type="transmembrane region" description="Helical" evidence="7">
    <location>
        <begin position="177"/>
        <end position="197"/>
    </location>
</feature>
<dbReference type="PROSITE" id="PS50928">
    <property type="entry name" value="ABC_TM1"/>
    <property type="match status" value="1"/>
</dbReference>
<reference evidence="9 10" key="1">
    <citation type="submission" date="2018-08" db="EMBL/GenBank/DDBJ databases">
        <title>Bacillus chawlae sp. nov., Bacillus glennii sp. nov., and Bacillus saganii sp. nov. Isolated from the Vehicle Assembly Building at Kennedy Space Center where the Viking Spacecraft were Assembled.</title>
        <authorList>
            <person name="Seuylemezian A."/>
            <person name="Vaishampayan P."/>
        </authorList>
    </citation>
    <scope>NUCLEOTIDE SEQUENCE [LARGE SCALE GENOMIC DNA]</scope>
    <source>
        <strain evidence="9 10">V47-23a</strain>
    </source>
</reference>
<dbReference type="GO" id="GO:0071916">
    <property type="term" value="F:dipeptide transmembrane transporter activity"/>
    <property type="evidence" value="ECO:0007669"/>
    <property type="project" value="TreeGrafter"/>
</dbReference>
<dbReference type="InterPro" id="IPR000515">
    <property type="entry name" value="MetI-like"/>
</dbReference>
<evidence type="ECO:0000259" key="8">
    <source>
        <dbReference type="PROSITE" id="PS50928"/>
    </source>
</evidence>
<dbReference type="EMBL" id="QVTE01000043">
    <property type="protein sequence ID" value="RFU67508.1"/>
    <property type="molecule type" value="Genomic_DNA"/>
</dbReference>
<dbReference type="Gene3D" id="1.10.3720.10">
    <property type="entry name" value="MetI-like"/>
    <property type="match status" value="1"/>
</dbReference>
<feature type="transmembrane region" description="Helical" evidence="7">
    <location>
        <begin position="99"/>
        <end position="120"/>
    </location>
</feature>
<dbReference type="OrthoDB" id="9773683at2"/>
<dbReference type="SUPFAM" id="SSF161098">
    <property type="entry name" value="MetI-like"/>
    <property type="match status" value="1"/>
</dbReference>
<dbReference type="Pfam" id="PF00528">
    <property type="entry name" value="BPD_transp_1"/>
    <property type="match status" value="1"/>
</dbReference>
<feature type="transmembrane region" description="Helical" evidence="7">
    <location>
        <begin position="9"/>
        <end position="29"/>
    </location>
</feature>
<evidence type="ECO:0000313" key="9">
    <source>
        <dbReference type="EMBL" id="RFU67508.1"/>
    </source>
</evidence>
<sequence>MKIYVLKRVLSLVPILFIVSIMIFMIIHVTPGDPATVMLGDTATTEQVEALRNELGLNIPIYQQYINWITGILHGDLGYSFFMRQSVTMAIISHLGPTVSLAIMAQIMAIIIGIPVGIIAANRKGSLTDQSIMGLSLLGISIPSFLLALLLILLFGVKLQWLPVAGYKALSEGMWVHLKYLILPIIALGSMQVALIARMTRNSMLEVLNMDYIKTARSKGIKERNIVYKHALRNAFLPILTIVGQSFAVLVAGAAVVETVFNIPGIGQLIINSIERRDFAVIQGIVLFVALVYVLINLVVDLLYGVIDPRVRLNHK</sequence>
<dbReference type="Proteomes" id="UP000264541">
    <property type="component" value="Unassembled WGS sequence"/>
</dbReference>
<keyword evidence="4 7" id="KW-0812">Transmembrane</keyword>
<keyword evidence="5 7" id="KW-1133">Transmembrane helix</keyword>
<dbReference type="Pfam" id="PF19300">
    <property type="entry name" value="BPD_transp_1_N"/>
    <property type="match status" value="1"/>
</dbReference>
<gene>
    <name evidence="9" type="ORF">D0469_14775</name>
</gene>
<feature type="transmembrane region" description="Helical" evidence="7">
    <location>
        <begin position="235"/>
        <end position="261"/>
    </location>
</feature>
<keyword evidence="3" id="KW-1003">Cell membrane</keyword>
<protein>
    <submittedName>
        <fullName evidence="9">ABC transporter permease</fullName>
    </submittedName>
</protein>
<keyword evidence="6 7" id="KW-0472">Membrane</keyword>
<name>A0A372LN45_9BACI</name>
<dbReference type="CDD" id="cd06261">
    <property type="entry name" value="TM_PBP2"/>
    <property type="match status" value="1"/>
</dbReference>
<evidence type="ECO:0000256" key="2">
    <source>
        <dbReference type="ARBA" id="ARBA00022448"/>
    </source>
</evidence>
<keyword evidence="2 7" id="KW-0813">Transport</keyword>
<comment type="subcellular location">
    <subcellularLocation>
        <location evidence="1 7">Cell membrane</location>
        <topology evidence="1 7">Multi-pass membrane protein</topology>
    </subcellularLocation>
</comment>
<feature type="domain" description="ABC transmembrane type-1" evidence="8">
    <location>
        <begin position="95"/>
        <end position="304"/>
    </location>
</feature>
<feature type="transmembrane region" description="Helical" evidence="7">
    <location>
        <begin position="281"/>
        <end position="307"/>
    </location>
</feature>